<dbReference type="GO" id="GO:0005634">
    <property type="term" value="C:nucleus"/>
    <property type="evidence" value="ECO:0007669"/>
    <property type="project" value="InterPro"/>
</dbReference>
<accession>A0A699QQW8</accession>
<gene>
    <name evidence="2" type="ORF">Tci_842801</name>
</gene>
<feature type="non-terminal residue" evidence="2">
    <location>
        <position position="99"/>
    </location>
</feature>
<dbReference type="InterPro" id="IPR007199">
    <property type="entry name" value="Rep_factor-A_N"/>
</dbReference>
<name>A0A699QQW8_TANCI</name>
<feature type="domain" description="Replication factor-A protein 1 N-terminal" evidence="1">
    <location>
        <begin position="5"/>
        <end position="91"/>
    </location>
</feature>
<dbReference type="InterPro" id="IPR012340">
    <property type="entry name" value="NA-bd_OB-fold"/>
</dbReference>
<organism evidence="2">
    <name type="scientific">Tanacetum cinerariifolium</name>
    <name type="common">Dalmatian daisy</name>
    <name type="synonym">Chrysanthemum cinerariifolium</name>
    <dbReference type="NCBI Taxonomy" id="118510"/>
    <lineage>
        <taxon>Eukaryota</taxon>
        <taxon>Viridiplantae</taxon>
        <taxon>Streptophyta</taxon>
        <taxon>Embryophyta</taxon>
        <taxon>Tracheophyta</taxon>
        <taxon>Spermatophyta</taxon>
        <taxon>Magnoliopsida</taxon>
        <taxon>eudicotyledons</taxon>
        <taxon>Gunneridae</taxon>
        <taxon>Pentapetalae</taxon>
        <taxon>asterids</taxon>
        <taxon>campanulids</taxon>
        <taxon>Asterales</taxon>
        <taxon>Asteraceae</taxon>
        <taxon>Asteroideae</taxon>
        <taxon>Anthemideae</taxon>
        <taxon>Anthemidinae</taxon>
        <taxon>Tanacetum</taxon>
    </lineage>
</organism>
<dbReference type="Gene3D" id="2.40.50.140">
    <property type="entry name" value="Nucleic acid-binding proteins"/>
    <property type="match status" value="1"/>
</dbReference>
<protein>
    <submittedName>
        <fullName evidence="2">Replication protein A 70 kDa DNA-binding subunit A-like</fullName>
    </submittedName>
</protein>
<keyword evidence="2" id="KW-0238">DNA-binding</keyword>
<dbReference type="Pfam" id="PF04057">
    <property type="entry name" value="Rep-A_N"/>
    <property type="match status" value="1"/>
</dbReference>
<dbReference type="AlphaFoldDB" id="A0A699QQW8"/>
<sequence>MAVDLTPGAISMLLTGNQTVMKPIVQVIDIKCGETQTQVKGNRVEKIEFYDGIILSDGSVCEDVMVDYRIDKMIRSKKLQKGSIVRLTQFSSHTDTFGS</sequence>
<dbReference type="SUPFAM" id="SSF50249">
    <property type="entry name" value="Nucleic acid-binding proteins"/>
    <property type="match status" value="1"/>
</dbReference>
<dbReference type="GO" id="GO:0003677">
    <property type="term" value="F:DNA binding"/>
    <property type="evidence" value="ECO:0007669"/>
    <property type="project" value="UniProtKB-KW"/>
</dbReference>
<comment type="caution">
    <text evidence="2">The sequence shown here is derived from an EMBL/GenBank/DDBJ whole genome shotgun (WGS) entry which is preliminary data.</text>
</comment>
<proteinExistence type="predicted"/>
<evidence type="ECO:0000313" key="2">
    <source>
        <dbReference type="EMBL" id="GFC70831.1"/>
    </source>
</evidence>
<reference evidence="2" key="1">
    <citation type="journal article" date="2019" name="Sci. Rep.">
        <title>Draft genome of Tanacetum cinerariifolium, the natural source of mosquito coil.</title>
        <authorList>
            <person name="Yamashiro T."/>
            <person name="Shiraishi A."/>
            <person name="Satake H."/>
            <person name="Nakayama K."/>
        </authorList>
    </citation>
    <scope>NUCLEOTIDE SEQUENCE</scope>
</reference>
<evidence type="ECO:0000259" key="1">
    <source>
        <dbReference type="Pfam" id="PF04057"/>
    </source>
</evidence>
<dbReference type="EMBL" id="BKCJ011030728">
    <property type="protein sequence ID" value="GFC70831.1"/>
    <property type="molecule type" value="Genomic_DNA"/>
</dbReference>
<dbReference type="GO" id="GO:0006260">
    <property type="term" value="P:DNA replication"/>
    <property type="evidence" value="ECO:0007669"/>
    <property type="project" value="InterPro"/>
</dbReference>